<gene>
    <name evidence="3" type="ORF">CEW83_19130</name>
</gene>
<evidence type="ECO:0000313" key="4">
    <source>
        <dbReference type="Proteomes" id="UP000244930"/>
    </source>
</evidence>
<dbReference type="InterPro" id="IPR010910">
    <property type="entry name" value="Nitrate/nitrite_sensing_bac"/>
</dbReference>
<dbReference type="Gene3D" id="1.10.10.10">
    <property type="entry name" value="Winged helix-like DNA-binding domain superfamily/Winged helix DNA-binding domain"/>
    <property type="match status" value="1"/>
</dbReference>
<protein>
    <submittedName>
        <fullName evidence="3">Antitermination regulator</fullName>
    </submittedName>
</protein>
<dbReference type="Pfam" id="PF03861">
    <property type="entry name" value="ANTAR"/>
    <property type="match status" value="1"/>
</dbReference>
<name>A0A2U8GTT2_9RHOO</name>
<feature type="domain" description="ANTAR" evidence="2">
    <location>
        <begin position="359"/>
        <end position="420"/>
    </location>
</feature>
<dbReference type="KEGG" id="acom:CEW83_19130"/>
<proteinExistence type="predicted"/>
<dbReference type="RefSeq" id="WP_108950781.1">
    <property type="nucleotide sequence ID" value="NZ_CP022187.1"/>
</dbReference>
<sequence length="429" mass="46576">MKSALGFLVAAKRCEIHGLEQLEITSGLVKGVSELVHMLQKERGVSNVYLASAGRRFAAQRLERVEASVAAEAAARERFVQLDTDSGRMAGGVRLFSRIAYVLHGLDALPALRSRVAGRTLGVEEATRSFTELIAGLMAVVFEAADIAADPAVSRALVALFNFMQGKELAGQERAAGAAGFAAGRFEATEQQRLAHLIDAQDRCFQIFVEFADPTLRTIWRNAQTSPAIAEVERMRRIACAASSAPVAAEASERWFECTTSRIDAMRQVEDCATNALLHLCEAKLLEARSDLHDHKRFLDALSALGGQSAAPLAVFFDKSATSAPPAEGDAAGLVEADGLSPKLGRSVLDLMQLQSQRLQDMSDELNTARAALNERKLVERAKGLLMSRRGLSEDEAYKLLRQTAMDQHRRLVDVAEATLSLAEFLKPD</sequence>
<dbReference type="SUPFAM" id="SSF52172">
    <property type="entry name" value="CheY-like"/>
    <property type="match status" value="1"/>
</dbReference>
<keyword evidence="4" id="KW-1185">Reference proteome</keyword>
<dbReference type="InterPro" id="IPR013587">
    <property type="entry name" value="Nitrate/nitrite_sensing"/>
</dbReference>
<organism evidence="3 4">
    <name type="scientific">Parazoarcus communis</name>
    <dbReference type="NCBI Taxonomy" id="41977"/>
    <lineage>
        <taxon>Bacteria</taxon>
        <taxon>Pseudomonadati</taxon>
        <taxon>Pseudomonadota</taxon>
        <taxon>Betaproteobacteria</taxon>
        <taxon>Rhodocyclales</taxon>
        <taxon>Zoogloeaceae</taxon>
        <taxon>Parazoarcus</taxon>
    </lineage>
</organism>
<evidence type="ECO:0000313" key="3">
    <source>
        <dbReference type="EMBL" id="AWI77082.1"/>
    </source>
</evidence>
<dbReference type="AlphaFoldDB" id="A0A2U8GTT2"/>
<dbReference type="Pfam" id="PF08376">
    <property type="entry name" value="NIT"/>
    <property type="match status" value="1"/>
</dbReference>
<evidence type="ECO:0000259" key="2">
    <source>
        <dbReference type="PROSITE" id="PS50921"/>
    </source>
</evidence>
<reference evidence="3 4" key="1">
    <citation type="submission" date="2017-06" db="EMBL/GenBank/DDBJ databases">
        <title>Azoarcus.</title>
        <authorList>
            <person name="Woo J.-H."/>
            <person name="Kim H.-S."/>
        </authorList>
    </citation>
    <scope>NUCLEOTIDE SEQUENCE [LARGE SCALE GENOMIC DNA]</scope>
    <source>
        <strain evidence="3 4">TSPY31</strain>
    </source>
</reference>
<dbReference type="EMBL" id="CP022187">
    <property type="protein sequence ID" value="AWI77082.1"/>
    <property type="molecule type" value="Genomic_DNA"/>
</dbReference>
<dbReference type="SMART" id="SM01012">
    <property type="entry name" value="ANTAR"/>
    <property type="match status" value="1"/>
</dbReference>
<dbReference type="Proteomes" id="UP000244930">
    <property type="component" value="Chromosome"/>
</dbReference>
<dbReference type="GO" id="GO:0003723">
    <property type="term" value="F:RNA binding"/>
    <property type="evidence" value="ECO:0007669"/>
    <property type="project" value="InterPro"/>
</dbReference>
<dbReference type="InterPro" id="IPR011006">
    <property type="entry name" value="CheY-like_superfamily"/>
</dbReference>
<evidence type="ECO:0000259" key="1">
    <source>
        <dbReference type="PROSITE" id="PS50906"/>
    </source>
</evidence>
<dbReference type="InterPro" id="IPR005561">
    <property type="entry name" value="ANTAR"/>
</dbReference>
<dbReference type="PROSITE" id="PS50906">
    <property type="entry name" value="NIT"/>
    <property type="match status" value="1"/>
</dbReference>
<dbReference type="PROSITE" id="PS50921">
    <property type="entry name" value="ANTAR"/>
    <property type="match status" value="1"/>
</dbReference>
<dbReference type="InterPro" id="IPR036388">
    <property type="entry name" value="WH-like_DNA-bd_sf"/>
</dbReference>
<feature type="domain" description="NIT" evidence="1">
    <location>
        <begin position="30"/>
        <end position="284"/>
    </location>
</feature>
<accession>A0A2U8GTT2</accession>